<evidence type="ECO:0000313" key="4">
    <source>
        <dbReference type="Proteomes" id="UP000886595"/>
    </source>
</evidence>
<organism evidence="3 4">
    <name type="scientific">Brassica carinata</name>
    <name type="common">Ethiopian mustard</name>
    <name type="synonym">Abyssinian cabbage</name>
    <dbReference type="NCBI Taxonomy" id="52824"/>
    <lineage>
        <taxon>Eukaryota</taxon>
        <taxon>Viridiplantae</taxon>
        <taxon>Streptophyta</taxon>
        <taxon>Embryophyta</taxon>
        <taxon>Tracheophyta</taxon>
        <taxon>Spermatophyta</taxon>
        <taxon>Magnoliopsida</taxon>
        <taxon>eudicotyledons</taxon>
        <taxon>Gunneridae</taxon>
        <taxon>Pentapetalae</taxon>
        <taxon>rosids</taxon>
        <taxon>malvids</taxon>
        <taxon>Brassicales</taxon>
        <taxon>Brassicaceae</taxon>
        <taxon>Brassiceae</taxon>
        <taxon>Brassica</taxon>
    </lineage>
</organism>
<sequence length="207" mass="22925">MGHYSYSQPSSSSASVDITSLLEAEGQLYADEARVTALLAARLSTNPNTNPNPRLMMESRRFATVGLKRLSRQPTPKDLGDCTSAATMRLMDTATSEVVGCRRYGGVEDFQSQLKRLKEDCIESEQKRVLLEKTVHELGKNNTRVKLMVCLLLIMVLVSLLLRGKNSFKGFKPECDITLRVVLTLRCLYLRVCVASIANTAALDNHG</sequence>
<feature type="coiled-coil region" evidence="1">
    <location>
        <begin position="107"/>
        <end position="134"/>
    </location>
</feature>
<keyword evidence="2" id="KW-0812">Transmembrane</keyword>
<keyword evidence="2" id="KW-0472">Membrane</keyword>
<comment type="caution">
    <text evidence="3">The sequence shown here is derived from an EMBL/GenBank/DDBJ whole genome shotgun (WGS) entry which is preliminary data.</text>
</comment>
<accession>A0A8X7S5K2</accession>
<protein>
    <submittedName>
        <fullName evidence="3">Uncharacterized protein</fullName>
    </submittedName>
</protein>
<keyword evidence="4" id="KW-1185">Reference proteome</keyword>
<dbReference type="EMBL" id="JAAMPC010000008">
    <property type="protein sequence ID" value="KAG2299981.1"/>
    <property type="molecule type" value="Genomic_DNA"/>
</dbReference>
<proteinExistence type="predicted"/>
<reference evidence="3 4" key="1">
    <citation type="submission" date="2020-02" db="EMBL/GenBank/DDBJ databases">
        <authorList>
            <person name="Ma Q."/>
            <person name="Huang Y."/>
            <person name="Song X."/>
            <person name="Pei D."/>
        </authorList>
    </citation>
    <scope>NUCLEOTIDE SEQUENCE [LARGE SCALE GENOMIC DNA]</scope>
    <source>
        <strain evidence="3">Sxm20200214</strain>
        <tissue evidence="3">Leaf</tissue>
    </source>
</reference>
<evidence type="ECO:0000256" key="2">
    <source>
        <dbReference type="SAM" id="Phobius"/>
    </source>
</evidence>
<feature type="transmembrane region" description="Helical" evidence="2">
    <location>
        <begin position="145"/>
        <end position="162"/>
    </location>
</feature>
<keyword evidence="1" id="KW-0175">Coiled coil</keyword>
<keyword evidence="2" id="KW-1133">Transmembrane helix</keyword>
<gene>
    <name evidence="3" type="ORF">Bca52824_036453</name>
</gene>
<evidence type="ECO:0000256" key="1">
    <source>
        <dbReference type="SAM" id="Coils"/>
    </source>
</evidence>
<name>A0A8X7S5K2_BRACI</name>
<dbReference type="Proteomes" id="UP000886595">
    <property type="component" value="Unassembled WGS sequence"/>
</dbReference>
<evidence type="ECO:0000313" key="3">
    <source>
        <dbReference type="EMBL" id="KAG2299981.1"/>
    </source>
</evidence>
<dbReference type="AlphaFoldDB" id="A0A8X7S5K2"/>